<keyword evidence="2" id="KW-1185">Reference proteome</keyword>
<sequence>MQQLIQMHSKGLLGGDKMPEDVLIDVIPKEE</sequence>
<dbReference type="EMBL" id="JAUSUB010000052">
    <property type="protein sequence ID" value="MDQ0273820.1"/>
    <property type="molecule type" value="Genomic_DNA"/>
</dbReference>
<proteinExistence type="predicted"/>
<name>A0ABU0ARJ4_9BACI</name>
<evidence type="ECO:0000313" key="2">
    <source>
        <dbReference type="Proteomes" id="UP001238088"/>
    </source>
</evidence>
<dbReference type="Proteomes" id="UP001238088">
    <property type="component" value="Unassembled WGS sequence"/>
</dbReference>
<gene>
    <name evidence="1" type="ORF">J2S17_005769</name>
</gene>
<accession>A0ABU0ARJ4</accession>
<evidence type="ECO:0000313" key="1">
    <source>
        <dbReference type="EMBL" id="MDQ0273820.1"/>
    </source>
</evidence>
<protein>
    <submittedName>
        <fullName evidence="1">Uncharacterized protein</fullName>
    </submittedName>
</protein>
<organism evidence="1 2">
    <name type="scientific">Cytobacillus purgationiresistens</name>
    <dbReference type="NCBI Taxonomy" id="863449"/>
    <lineage>
        <taxon>Bacteria</taxon>
        <taxon>Bacillati</taxon>
        <taxon>Bacillota</taxon>
        <taxon>Bacilli</taxon>
        <taxon>Bacillales</taxon>
        <taxon>Bacillaceae</taxon>
        <taxon>Cytobacillus</taxon>
    </lineage>
</organism>
<reference evidence="1 2" key="1">
    <citation type="submission" date="2023-07" db="EMBL/GenBank/DDBJ databases">
        <title>Genomic Encyclopedia of Type Strains, Phase IV (KMG-IV): sequencing the most valuable type-strain genomes for metagenomic binning, comparative biology and taxonomic classification.</title>
        <authorList>
            <person name="Goeker M."/>
        </authorList>
    </citation>
    <scope>NUCLEOTIDE SEQUENCE [LARGE SCALE GENOMIC DNA]</scope>
    <source>
        <strain evidence="1 2">DSM 23494</strain>
    </source>
</reference>
<comment type="caution">
    <text evidence="1">The sequence shown here is derived from an EMBL/GenBank/DDBJ whole genome shotgun (WGS) entry which is preliminary data.</text>
</comment>